<evidence type="ECO:0000313" key="2">
    <source>
        <dbReference type="EMBL" id="TWP35289.1"/>
    </source>
</evidence>
<protein>
    <recommendedName>
        <fullName evidence="4">DUF2092 domain-containing protein</fullName>
    </recommendedName>
</protein>
<name>A0A563DYT3_9MICO</name>
<feature type="region of interest" description="Disordered" evidence="1">
    <location>
        <begin position="265"/>
        <end position="306"/>
    </location>
</feature>
<comment type="caution">
    <text evidence="2">The sequence shown here is derived from an EMBL/GenBank/DDBJ whole genome shotgun (WGS) entry which is preliminary data.</text>
</comment>
<reference evidence="2 3" key="2">
    <citation type="submission" date="2019-08" db="EMBL/GenBank/DDBJ databases">
        <title>Jejuicoccus antrihumi gen. nov., sp. nov., a new member of the family Dermacoccaceae isolated from a cave.</title>
        <authorList>
            <person name="Schumann P."/>
            <person name="Kim I.S."/>
        </authorList>
    </citation>
    <scope>NUCLEOTIDE SEQUENCE [LARGE SCALE GENOMIC DNA]</scope>
    <source>
        <strain evidence="2 3">C5-26</strain>
    </source>
</reference>
<gene>
    <name evidence="2" type="ORF">FGL98_14300</name>
</gene>
<organism evidence="2 3">
    <name type="scientific">Leekyejoonella antrihumi</name>
    <dbReference type="NCBI Taxonomy" id="1660198"/>
    <lineage>
        <taxon>Bacteria</taxon>
        <taxon>Bacillati</taxon>
        <taxon>Actinomycetota</taxon>
        <taxon>Actinomycetes</taxon>
        <taxon>Micrococcales</taxon>
        <taxon>Dermacoccaceae</taxon>
        <taxon>Leekyejoonella</taxon>
    </lineage>
</organism>
<dbReference type="Gene3D" id="2.50.20.10">
    <property type="entry name" value="Lipoprotein localisation LolA/LolB/LppX"/>
    <property type="match status" value="1"/>
</dbReference>
<reference evidence="2 3" key="1">
    <citation type="submission" date="2019-05" db="EMBL/GenBank/DDBJ databases">
        <authorList>
            <person name="Lee S.D."/>
        </authorList>
    </citation>
    <scope>NUCLEOTIDE SEQUENCE [LARGE SCALE GENOMIC DNA]</scope>
    <source>
        <strain evidence="2 3">C5-26</strain>
    </source>
</reference>
<dbReference type="OrthoDB" id="4822274at2"/>
<evidence type="ECO:0000256" key="1">
    <source>
        <dbReference type="SAM" id="MobiDB-lite"/>
    </source>
</evidence>
<keyword evidence="3" id="KW-1185">Reference proteome</keyword>
<dbReference type="InterPro" id="IPR052944">
    <property type="entry name" value="Sporulation_related"/>
</dbReference>
<dbReference type="RefSeq" id="WP_146317582.1">
    <property type="nucleotide sequence ID" value="NZ_VCQV01000020.1"/>
</dbReference>
<accession>A0A563DYT3</accession>
<feature type="compositionally biased region" description="Low complexity" evidence="1">
    <location>
        <begin position="293"/>
        <end position="306"/>
    </location>
</feature>
<dbReference type="AlphaFoldDB" id="A0A563DYT3"/>
<dbReference type="Proteomes" id="UP000320244">
    <property type="component" value="Unassembled WGS sequence"/>
</dbReference>
<dbReference type="EMBL" id="VCQV01000020">
    <property type="protein sequence ID" value="TWP35289.1"/>
    <property type="molecule type" value="Genomic_DNA"/>
</dbReference>
<dbReference type="InterPro" id="IPR029046">
    <property type="entry name" value="LolA/LolB/LppX"/>
</dbReference>
<evidence type="ECO:0000313" key="3">
    <source>
        <dbReference type="Proteomes" id="UP000320244"/>
    </source>
</evidence>
<proteinExistence type="predicted"/>
<dbReference type="SUPFAM" id="SSF89392">
    <property type="entry name" value="Prokaryotic lipoproteins and lipoprotein localization factors"/>
    <property type="match status" value="1"/>
</dbReference>
<sequence>MNTMTARHPLLRWSVPGVAVVALIAGGQVATHLPASAAPKLPARTAQQLLTDLAAASPAGFSGIVDESTNLGLPQLPSQLAGGSTAASPLSLLSGTNTLRVWYAAPHSSRIAIMGSASETDAITNGTDAWLWQSAGKTVQHLRLAPDPHRMTTDHLKPTPNPLPGGAAAMTPQGLATWALGMLAPTTRVTTTSDVRVAGRSAYQLTFAPKTSATRIGSVRVAIDAAKHVPLRVQVFARGAGKPAISAGFTSVDFSVPAASRFAFTPPPGSKVTQVTPPAGPPKAHPMMPGSKAAPGHPAAPRPATAGSAWRTVGAGWSSVLVGTLPKSVGDTNAGPSGSGQTGELAGMLQLLPRVSGAWGSGHLLTSALFSAVLTNDGRIAVGAVAPNQLYAALGRG</sequence>
<evidence type="ECO:0008006" key="4">
    <source>
        <dbReference type="Google" id="ProtNLM"/>
    </source>
</evidence>
<dbReference type="PANTHER" id="PTHR37507:SF2">
    <property type="entry name" value="SPORULATION PROTEIN YDCC"/>
    <property type="match status" value="1"/>
</dbReference>
<dbReference type="PANTHER" id="PTHR37507">
    <property type="entry name" value="SPORULATION PROTEIN YDCC"/>
    <property type="match status" value="1"/>
</dbReference>